<dbReference type="AlphaFoldDB" id="A0A7W3QPY2"/>
<reference evidence="3 4" key="1">
    <citation type="submission" date="2020-08" db="EMBL/GenBank/DDBJ databases">
        <title>Genomic Encyclopedia of Type Strains, Phase IV (KMG-IV): sequencing the most valuable type-strain genomes for metagenomic binning, comparative biology and taxonomic classification.</title>
        <authorList>
            <person name="Goeker M."/>
        </authorList>
    </citation>
    <scope>NUCLEOTIDE SEQUENCE [LARGE SCALE GENOMIC DNA]</scope>
    <source>
        <strain evidence="3 4">DSM 44197</strain>
    </source>
</reference>
<comment type="caution">
    <text evidence="3">The sequence shown here is derived from an EMBL/GenBank/DDBJ whole genome shotgun (WGS) entry which is preliminary data.</text>
</comment>
<dbReference type="GO" id="GO:0004467">
    <property type="term" value="F:long-chain fatty acid-CoA ligase activity"/>
    <property type="evidence" value="ECO:0007669"/>
    <property type="project" value="UniProtKB-EC"/>
</dbReference>
<dbReference type="EC" id="6.2.1.3" evidence="3"/>
<sequence>MNLADRLRTAAERLGGRTVLTLDRTDLAYRALDLWSARVAALLRRRGIGPGDRVAVMLPNVPEFAVVYYGALRAGAIVVPLDPLLKRREIAAFLGDCAARLVVAWHACAEAVESGTAGTRTDYLFVVPGEFHRLLREERPDRAVAPAAAGDTAVILYSAGTTGRPRGIELTHGNLGSNAAAVARVQALGVDDVLLGALPLYHAFGLTCTLNAAVHAGARLTLMPRFEPERALEVIRRDGVTVFQGVPSMYIALLDLPGAADLSLLRVCVSGGAPLPLDVLRAYRTRFGCVIFEGYGLSETSPVAASNRGGAGHRPGSIGRPVPGVAMRVVDERGREAPPGEIGEIAVRGPNVMKGYWNDPEGTAEAVRDGWFHTGDLGRVDADGFFFLVGRRREVIIRGGYTVYPREVEEVLYEHPAVRQAAVVGVPHPELGEEVAAVVAVRARVPPEELRDFVRERVAAYKFPRLVRLVDELPTGPTGKIIKRALRLPAAPAAVPPTPRR</sequence>
<dbReference type="Gene3D" id="3.30.300.30">
    <property type="match status" value="1"/>
</dbReference>
<evidence type="ECO:0000313" key="4">
    <source>
        <dbReference type="Proteomes" id="UP000572680"/>
    </source>
</evidence>
<dbReference type="PANTHER" id="PTHR43767">
    <property type="entry name" value="LONG-CHAIN-FATTY-ACID--COA LIGASE"/>
    <property type="match status" value="1"/>
</dbReference>
<dbReference type="InterPro" id="IPR000873">
    <property type="entry name" value="AMP-dep_synth/lig_dom"/>
</dbReference>
<protein>
    <submittedName>
        <fullName evidence="3">Long-chain acyl-CoA synthetase</fullName>
        <ecNumber evidence="3">6.2.1.3</ecNumber>
    </submittedName>
</protein>
<dbReference type="InterPro" id="IPR025110">
    <property type="entry name" value="AMP-bd_C"/>
</dbReference>
<dbReference type="InterPro" id="IPR050237">
    <property type="entry name" value="ATP-dep_AMP-bd_enzyme"/>
</dbReference>
<accession>A0A7W3QPY2</accession>
<organism evidence="3 4">
    <name type="scientific">Actinomadura namibiensis</name>
    <dbReference type="NCBI Taxonomy" id="182080"/>
    <lineage>
        <taxon>Bacteria</taxon>
        <taxon>Bacillati</taxon>
        <taxon>Actinomycetota</taxon>
        <taxon>Actinomycetes</taxon>
        <taxon>Streptosporangiales</taxon>
        <taxon>Thermomonosporaceae</taxon>
        <taxon>Actinomadura</taxon>
    </lineage>
</organism>
<evidence type="ECO:0000259" key="2">
    <source>
        <dbReference type="Pfam" id="PF13193"/>
    </source>
</evidence>
<dbReference type="InterPro" id="IPR020845">
    <property type="entry name" value="AMP-binding_CS"/>
</dbReference>
<name>A0A7W3QPY2_ACTNM</name>
<keyword evidence="4" id="KW-1185">Reference proteome</keyword>
<dbReference type="Pfam" id="PF13193">
    <property type="entry name" value="AMP-binding_C"/>
    <property type="match status" value="1"/>
</dbReference>
<dbReference type="EMBL" id="JACJIA010000010">
    <property type="protein sequence ID" value="MBA8955061.1"/>
    <property type="molecule type" value="Genomic_DNA"/>
</dbReference>
<dbReference type="SUPFAM" id="SSF56801">
    <property type="entry name" value="Acetyl-CoA synthetase-like"/>
    <property type="match status" value="1"/>
</dbReference>
<dbReference type="RefSeq" id="WP_182847068.1">
    <property type="nucleotide sequence ID" value="NZ_BAAALP010000084.1"/>
</dbReference>
<proteinExistence type="predicted"/>
<evidence type="ECO:0000259" key="1">
    <source>
        <dbReference type="Pfam" id="PF00501"/>
    </source>
</evidence>
<dbReference type="PANTHER" id="PTHR43767:SF12">
    <property type="entry name" value="AMP-DEPENDENT SYNTHETASE AND LIGASE"/>
    <property type="match status" value="1"/>
</dbReference>
<dbReference type="PROSITE" id="PS00455">
    <property type="entry name" value="AMP_BINDING"/>
    <property type="match status" value="1"/>
</dbReference>
<dbReference type="Pfam" id="PF00501">
    <property type="entry name" value="AMP-binding"/>
    <property type="match status" value="1"/>
</dbReference>
<keyword evidence="3" id="KW-0436">Ligase</keyword>
<feature type="domain" description="AMP-binding enzyme C-terminal" evidence="2">
    <location>
        <begin position="407"/>
        <end position="480"/>
    </location>
</feature>
<gene>
    <name evidence="3" type="ORF">HNR61_006718</name>
</gene>
<dbReference type="InterPro" id="IPR042099">
    <property type="entry name" value="ANL_N_sf"/>
</dbReference>
<dbReference type="Proteomes" id="UP000572680">
    <property type="component" value="Unassembled WGS sequence"/>
</dbReference>
<dbReference type="Gene3D" id="3.40.50.12780">
    <property type="entry name" value="N-terminal domain of ligase-like"/>
    <property type="match status" value="1"/>
</dbReference>
<evidence type="ECO:0000313" key="3">
    <source>
        <dbReference type="EMBL" id="MBA8955061.1"/>
    </source>
</evidence>
<dbReference type="CDD" id="cd05936">
    <property type="entry name" value="FC-FACS_FadD_like"/>
    <property type="match status" value="1"/>
</dbReference>
<dbReference type="InterPro" id="IPR045851">
    <property type="entry name" value="AMP-bd_C_sf"/>
</dbReference>
<feature type="domain" description="AMP-dependent synthetase/ligase" evidence="1">
    <location>
        <begin position="8"/>
        <end position="357"/>
    </location>
</feature>